<protein>
    <recommendedName>
        <fullName evidence="3">DUF4177 domain-containing protein</fullName>
    </recommendedName>
</protein>
<organism evidence="1 2">
    <name type="scientific">Pontimicrobium aquaticum</name>
    <dbReference type="NCBI Taxonomy" id="2565367"/>
    <lineage>
        <taxon>Bacteria</taxon>
        <taxon>Pseudomonadati</taxon>
        <taxon>Bacteroidota</taxon>
        <taxon>Flavobacteriia</taxon>
        <taxon>Flavobacteriales</taxon>
        <taxon>Flavobacteriaceae</taxon>
        <taxon>Pontimicrobium</taxon>
    </lineage>
</organism>
<evidence type="ECO:0008006" key="3">
    <source>
        <dbReference type="Google" id="ProtNLM"/>
    </source>
</evidence>
<name>A0A4V5LQX1_9FLAO</name>
<keyword evidence="2" id="KW-1185">Reference proteome</keyword>
<dbReference type="RefSeq" id="WP_136841118.1">
    <property type="nucleotide sequence ID" value="NZ_SUPL01000002.1"/>
</dbReference>
<sequence>MKAVEIFMIRKSFARNSSEKIRQEAEDLINDKHYKGYRLINVDFDVADNAGYIYAFITMKRPNTY</sequence>
<accession>A0A4V5LQX1</accession>
<dbReference type="EMBL" id="SUPL01000002">
    <property type="protein sequence ID" value="TJY37029.1"/>
    <property type="molecule type" value="Genomic_DNA"/>
</dbReference>
<proteinExistence type="predicted"/>
<gene>
    <name evidence="1" type="ORF">E5167_03540</name>
</gene>
<comment type="caution">
    <text evidence="1">The sequence shown here is derived from an EMBL/GenBank/DDBJ whole genome shotgun (WGS) entry which is preliminary data.</text>
</comment>
<evidence type="ECO:0000313" key="1">
    <source>
        <dbReference type="EMBL" id="TJY37029.1"/>
    </source>
</evidence>
<dbReference type="OrthoDB" id="1134993at2"/>
<dbReference type="AlphaFoldDB" id="A0A4V5LQX1"/>
<dbReference type="Proteomes" id="UP000307657">
    <property type="component" value="Unassembled WGS sequence"/>
</dbReference>
<evidence type="ECO:0000313" key="2">
    <source>
        <dbReference type="Proteomes" id="UP000307657"/>
    </source>
</evidence>
<reference evidence="1 2" key="1">
    <citation type="submission" date="2019-04" db="EMBL/GenBank/DDBJ databases">
        <title>Lacinutrix sp. nov., isolated from marine water.</title>
        <authorList>
            <person name="Kim W."/>
        </authorList>
    </citation>
    <scope>NUCLEOTIDE SEQUENCE [LARGE SCALE GENOMIC DNA]</scope>
    <source>
        <strain evidence="1 2">CAU 1491</strain>
    </source>
</reference>